<evidence type="ECO:0000313" key="2">
    <source>
        <dbReference type="EMBL" id="CDW85697.1"/>
    </source>
</evidence>
<evidence type="ECO:0000256" key="1">
    <source>
        <dbReference type="SAM" id="MobiDB-lite"/>
    </source>
</evidence>
<proteinExistence type="predicted"/>
<sequence>MKSAKQEFLDAMQALRAKKDEYKDLKKQNEEERKRLKDEEKKANSFKFSKMEKKQSFLPSLNEKEVFEPFKTKEAGEKFLDSRQKYQILFPQRALEKNIKFNYTKTASSYFKTPVGQEKDVYDENLKKAMLSGDRGTIITKTRVKDATGAIKIEANIAKNHLKWDPNNFSLKLLDDTKPLLDNSNTPRAAKKAITLERCFDHDIWVYNKTSMDEFSDAAKDFKRGKLLAKKIRKQKRSRSKNGSRSKSGTPRGHSTGGLKKH</sequence>
<dbReference type="EMBL" id="CCKQ01013973">
    <property type="protein sequence ID" value="CDW85697.1"/>
    <property type="molecule type" value="Genomic_DNA"/>
</dbReference>
<feature type="region of interest" description="Disordered" evidence="1">
    <location>
        <begin position="20"/>
        <end position="41"/>
    </location>
</feature>
<name>A0A078AWR2_STYLE</name>
<protein>
    <submittedName>
        <fullName evidence="2">Uncharacterized protein</fullName>
    </submittedName>
</protein>
<feature type="region of interest" description="Disordered" evidence="1">
    <location>
        <begin position="230"/>
        <end position="262"/>
    </location>
</feature>
<accession>A0A078AWR2</accession>
<keyword evidence="3" id="KW-1185">Reference proteome</keyword>
<feature type="compositionally biased region" description="Basic residues" evidence="1">
    <location>
        <begin position="230"/>
        <end position="244"/>
    </location>
</feature>
<reference evidence="2 3" key="1">
    <citation type="submission" date="2014-06" db="EMBL/GenBank/DDBJ databases">
        <authorList>
            <person name="Swart Estienne"/>
        </authorList>
    </citation>
    <scope>NUCLEOTIDE SEQUENCE [LARGE SCALE GENOMIC DNA]</scope>
    <source>
        <strain evidence="2 3">130c</strain>
    </source>
</reference>
<gene>
    <name evidence="2" type="primary">Contig19365.g20527</name>
    <name evidence="2" type="ORF">STYLEM_14783</name>
</gene>
<dbReference type="AlphaFoldDB" id="A0A078AWR2"/>
<organism evidence="2 3">
    <name type="scientific">Stylonychia lemnae</name>
    <name type="common">Ciliate</name>
    <dbReference type="NCBI Taxonomy" id="5949"/>
    <lineage>
        <taxon>Eukaryota</taxon>
        <taxon>Sar</taxon>
        <taxon>Alveolata</taxon>
        <taxon>Ciliophora</taxon>
        <taxon>Intramacronucleata</taxon>
        <taxon>Spirotrichea</taxon>
        <taxon>Stichotrichia</taxon>
        <taxon>Sporadotrichida</taxon>
        <taxon>Oxytrichidae</taxon>
        <taxon>Stylonychinae</taxon>
        <taxon>Stylonychia</taxon>
    </lineage>
</organism>
<evidence type="ECO:0000313" key="3">
    <source>
        <dbReference type="Proteomes" id="UP000039865"/>
    </source>
</evidence>
<dbReference type="Proteomes" id="UP000039865">
    <property type="component" value="Unassembled WGS sequence"/>
</dbReference>
<dbReference type="InParanoid" id="A0A078AWR2"/>